<gene>
    <name evidence="1" type="ORF">PR001_g20900</name>
</gene>
<proteinExistence type="predicted"/>
<protein>
    <submittedName>
        <fullName evidence="1">Uncharacterized protein</fullName>
    </submittedName>
</protein>
<dbReference type="Proteomes" id="UP000429607">
    <property type="component" value="Unassembled WGS sequence"/>
</dbReference>
<reference evidence="1 2" key="1">
    <citation type="submission" date="2018-09" db="EMBL/GenBank/DDBJ databases">
        <title>Genomic investigation of the strawberry pathogen Phytophthora fragariae indicates pathogenicity is determined by transcriptional variation in three key races.</title>
        <authorList>
            <person name="Adams T.M."/>
            <person name="Armitage A.D."/>
            <person name="Sobczyk M.K."/>
            <person name="Bates H.J."/>
            <person name="Dunwell J.M."/>
            <person name="Nellist C.F."/>
            <person name="Harrison R.J."/>
        </authorList>
    </citation>
    <scope>NUCLEOTIDE SEQUENCE [LARGE SCALE GENOMIC DNA]</scope>
    <source>
        <strain evidence="1 2">SCRP249</strain>
    </source>
</reference>
<evidence type="ECO:0000313" key="1">
    <source>
        <dbReference type="EMBL" id="KAE8992562.1"/>
    </source>
</evidence>
<comment type="caution">
    <text evidence="1">The sequence shown here is derived from an EMBL/GenBank/DDBJ whole genome shotgun (WGS) entry which is preliminary data.</text>
</comment>
<evidence type="ECO:0000313" key="2">
    <source>
        <dbReference type="Proteomes" id="UP000429607"/>
    </source>
</evidence>
<name>A0A6A3JEA0_9STRA</name>
<organism evidence="1 2">
    <name type="scientific">Phytophthora rubi</name>
    <dbReference type="NCBI Taxonomy" id="129364"/>
    <lineage>
        <taxon>Eukaryota</taxon>
        <taxon>Sar</taxon>
        <taxon>Stramenopiles</taxon>
        <taxon>Oomycota</taxon>
        <taxon>Peronosporomycetes</taxon>
        <taxon>Peronosporales</taxon>
        <taxon>Peronosporaceae</taxon>
        <taxon>Phytophthora</taxon>
    </lineage>
</organism>
<dbReference type="EMBL" id="QXFV01002119">
    <property type="protein sequence ID" value="KAE8992562.1"/>
    <property type="molecule type" value="Genomic_DNA"/>
</dbReference>
<sequence>MLYRSPLTRAPTRGLFIFVTSQLHCASRAERAIAPSAHNLRGGRPVHDCDMGPIS</sequence>
<dbReference type="AlphaFoldDB" id="A0A6A3JEA0"/>
<accession>A0A6A3JEA0</accession>